<feature type="transmembrane region" description="Helical" evidence="1">
    <location>
        <begin position="32"/>
        <end position="50"/>
    </location>
</feature>
<dbReference type="RefSeq" id="WP_009139998.1">
    <property type="nucleotide sequence ID" value="NZ_JH815199.1"/>
</dbReference>
<feature type="transmembrane region" description="Helical" evidence="1">
    <location>
        <begin position="140"/>
        <end position="170"/>
    </location>
</feature>
<keyword evidence="1" id="KW-1133">Transmembrane helix</keyword>
<dbReference type="InParanoid" id="K0YIB5"/>
<dbReference type="AlphaFoldDB" id="K0YIB5"/>
<name>K0YIB5_9ACTN</name>
<dbReference type="HOGENOM" id="CLU_091659_0_1_11"/>
<keyword evidence="1" id="KW-0812">Transmembrane</keyword>
<protein>
    <recommendedName>
        <fullName evidence="4">DUF554 domain-containing protein</fullName>
    </recommendedName>
</protein>
<dbReference type="InterPro" id="IPR007563">
    <property type="entry name" value="DUF554"/>
</dbReference>
<dbReference type="OrthoDB" id="9797976at2"/>
<accession>K0YIB5</accession>
<dbReference type="PANTHER" id="PTHR36111">
    <property type="entry name" value="INNER MEMBRANE PROTEIN-RELATED"/>
    <property type="match status" value="1"/>
</dbReference>
<dbReference type="PATRIC" id="fig|742818.3.peg.1927"/>
<reference evidence="2 3" key="1">
    <citation type="submission" date="2012-08" db="EMBL/GenBank/DDBJ databases">
        <title>The Genome Sequence of Slackia piriformis YIT 12062.</title>
        <authorList>
            <consortium name="The Broad Institute Genome Sequencing Platform"/>
            <person name="Earl A."/>
            <person name="Ward D."/>
            <person name="Feldgarden M."/>
            <person name="Gevers D."/>
            <person name="Morotomi M."/>
            <person name="Walker B."/>
            <person name="Young S.K."/>
            <person name="Zeng Q."/>
            <person name="Gargeya S."/>
            <person name="Fitzgerald M."/>
            <person name="Haas B."/>
            <person name="Abouelleil A."/>
            <person name="Alvarado L."/>
            <person name="Arachchi H.M."/>
            <person name="Berlin A.M."/>
            <person name="Chapman S.B."/>
            <person name="Goldberg J."/>
            <person name="Griggs A."/>
            <person name="Gujja S."/>
            <person name="Hansen M."/>
            <person name="Howarth C."/>
            <person name="Imamovic A."/>
            <person name="Larimer J."/>
            <person name="McCowen C."/>
            <person name="Montmayeur A."/>
            <person name="Murphy C."/>
            <person name="Neiman D."/>
            <person name="Pearson M."/>
            <person name="Priest M."/>
            <person name="Roberts A."/>
            <person name="Saif S."/>
            <person name="Shea T."/>
            <person name="Sisk P."/>
            <person name="Sykes S."/>
            <person name="Wortman J."/>
            <person name="Nusbaum C."/>
            <person name="Birren B."/>
        </authorList>
    </citation>
    <scope>NUCLEOTIDE SEQUENCE [LARGE SCALE GENOMIC DNA]</scope>
    <source>
        <strain evidence="2 3">YIT 12062</strain>
    </source>
</reference>
<proteinExistence type="predicted"/>
<feature type="transmembrane region" description="Helical" evidence="1">
    <location>
        <begin position="56"/>
        <end position="76"/>
    </location>
</feature>
<dbReference type="PANTHER" id="PTHR36111:SF2">
    <property type="entry name" value="INNER MEMBRANE PROTEIN"/>
    <property type="match status" value="1"/>
</dbReference>
<gene>
    <name evidence="2" type="ORF">HMPREF9451_01821</name>
</gene>
<feature type="transmembrane region" description="Helical" evidence="1">
    <location>
        <begin position="6"/>
        <end position="25"/>
    </location>
</feature>
<dbReference type="Pfam" id="PF04474">
    <property type="entry name" value="DUF554"/>
    <property type="match status" value="1"/>
</dbReference>
<keyword evidence="1" id="KW-0472">Membrane</keyword>
<keyword evidence="3" id="KW-1185">Reference proteome</keyword>
<dbReference type="EMBL" id="ADMD01000009">
    <property type="protein sequence ID" value="EJZ83302.1"/>
    <property type="molecule type" value="Genomic_DNA"/>
</dbReference>
<evidence type="ECO:0008006" key="4">
    <source>
        <dbReference type="Google" id="ProtNLM"/>
    </source>
</evidence>
<sequence length="229" mass="23663">MIGTIVNVIAIVAGSVIGGTLKRVMSERVSSTLFTAMGVAAMVLGINSAVQNMSNSSYPVLFIASLAIGGAIGSSLRLGERMGNATSRRGGKELGQGLVTGCLLFCVGTLSILGPVQSALYGDATFLFTNAMLDFVTSMVLASTYGVGMCLAAVVLFVWQGSIYALTVLLGDFISGSMMTELSIVGGCLIMMSGISILGLKEIKTLDFLPALAVPVLWCPIAPLLSHLL</sequence>
<comment type="caution">
    <text evidence="2">The sequence shown here is derived from an EMBL/GenBank/DDBJ whole genome shotgun (WGS) entry which is preliminary data.</text>
</comment>
<feature type="transmembrane region" description="Helical" evidence="1">
    <location>
        <begin position="182"/>
        <end position="200"/>
    </location>
</feature>
<organism evidence="2 3">
    <name type="scientific">Slackia piriformis YIT 12062</name>
    <dbReference type="NCBI Taxonomy" id="742818"/>
    <lineage>
        <taxon>Bacteria</taxon>
        <taxon>Bacillati</taxon>
        <taxon>Actinomycetota</taxon>
        <taxon>Coriobacteriia</taxon>
        <taxon>Eggerthellales</taxon>
        <taxon>Eggerthellaceae</taxon>
        <taxon>Slackia</taxon>
    </lineage>
</organism>
<dbReference type="eggNOG" id="COG1811">
    <property type="taxonomic scope" value="Bacteria"/>
</dbReference>
<evidence type="ECO:0000313" key="2">
    <source>
        <dbReference type="EMBL" id="EJZ83302.1"/>
    </source>
</evidence>
<dbReference type="Proteomes" id="UP000006069">
    <property type="component" value="Unassembled WGS sequence"/>
</dbReference>
<feature type="transmembrane region" description="Helical" evidence="1">
    <location>
        <begin position="97"/>
        <end position="120"/>
    </location>
</feature>
<evidence type="ECO:0000313" key="3">
    <source>
        <dbReference type="Proteomes" id="UP000006069"/>
    </source>
</evidence>
<evidence type="ECO:0000256" key="1">
    <source>
        <dbReference type="SAM" id="Phobius"/>
    </source>
</evidence>